<feature type="region of interest" description="Disordered" evidence="21">
    <location>
        <begin position="196"/>
        <end position="224"/>
    </location>
</feature>
<keyword evidence="7" id="KW-0479">Metal-binding</keyword>
<evidence type="ECO:0000313" key="23">
    <source>
        <dbReference type="EMBL" id="SDD48786.1"/>
    </source>
</evidence>
<dbReference type="SUPFAM" id="SSF56091">
    <property type="entry name" value="DNA ligase/mRNA capping enzyme, catalytic domain"/>
    <property type="match status" value="1"/>
</dbReference>
<dbReference type="Gene3D" id="2.40.50.140">
    <property type="entry name" value="Nucleic acid-binding proteins"/>
    <property type="match status" value="1"/>
</dbReference>
<keyword evidence="15" id="KW-0233">DNA recombination</keyword>
<dbReference type="NCBIfam" id="TIGR02777">
    <property type="entry name" value="LigD_PE_dom"/>
    <property type="match status" value="1"/>
</dbReference>
<keyword evidence="13" id="KW-0239">DNA-directed DNA polymerase</keyword>
<evidence type="ECO:0000256" key="18">
    <source>
        <dbReference type="ARBA" id="ARBA00023268"/>
    </source>
</evidence>
<evidence type="ECO:0000256" key="4">
    <source>
        <dbReference type="ARBA" id="ARBA00022679"/>
    </source>
</evidence>
<keyword evidence="11" id="KW-0269">Exonuclease</keyword>
<dbReference type="CDD" id="cd04865">
    <property type="entry name" value="LigD_Pol_like_2"/>
    <property type="match status" value="1"/>
</dbReference>
<evidence type="ECO:0000256" key="15">
    <source>
        <dbReference type="ARBA" id="ARBA00023172"/>
    </source>
</evidence>
<dbReference type="CDD" id="cd07906">
    <property type="entry name" value="Adenylation_DNA_ligase_LigD_LigC"/>
    <property type="match status" value="1"/>
</dbReference>
<accession>A0A1G6V7H2</accession>
<dbReference type="InterPro" id="IPR014146">
    <property type="entry name" value="LigD_ligase_dom"/>
</dbReference>
<evidence type="ECO:0000256" key="21">
    <source>
        <dbReference type="SAM" id="MobiDB-lite"/>
    </source>
</evidence>
<evidence type="ECO:0000256" key="19">
    <source>
        <dbReference type="ARBA" id="ARBA00029943"/>
    </source>
</evidence>
<evidence type="ECO:0000256" key="3">
    <source>
        <dbReference type="ARBA" id="ARBA00022598"/>
    </source>
</evidence>
<dbReference type="InterPro" id="IPR012309">
    <property type="entry name" value="DNA_ligase_ATP-dep_C"/>
</dbReference>
<evidence type="ECO:0000256" key="13">
    <source>
        <dbReference type="ARBA" id="ARBA00022932"/>
    </source>
</evidence>
<dbReference type="Proteomes" id="UP000199072">
    <property type="component" value="Unassembled WGS sequence"/>
</dbReference>
<dbReference type="GO" id="GO:0046872">
    <property type="term" value="F:metal ion binding"/>
    <property type="evidence" value="ECO:0007669"/>
    <property type="project" value="UniProtKB-KW"/>
</dbReference>
<dbReference type="PROSITE" id="PS50160">
    <property type="entry name" value="DNA_LIGASE_A3"/>
    <property type="match status" value="1"/>
</dbReference>
<dbReference type="PANTHER" id="PTHR42705">
    <property type="entry name" value="BIFUNCTIONAL NON-HOMOLOGOUS END JOINING PROTEIN LIGD"/>
    <property type="match status" value="1"/>
</dbReference>
<evidence type="ECO:0000256" key="2">
    <source>
        <dbReference type="ARBA" id="ARBA00012727"/>
    </source>
</evidence>
<dbReference type="Pfam" id="PF21686">
    <property type="entry name" value="LigD_Prim-Pol"/>
    <property type="match status" value="1"/>
</dbReference>
<feature type="domain" description="ATP-dependent DNA ligase family profile" evidence="22">
    <location>
        <begin position="340"/>
        <end position="474"/>
    </location>
</feature>
<evidence type="ECO:0000256" key="16">
    <source>
        <dbReference type="ARBA" id="ARBA00023204"/>
    </source>
</evidence>
<gene>
    <name evidence="23" type="ORF">SAMN05216464_101867</name>
</gene>
<evidence type="ECO:0000256" key="8">
    <source>
        <dbReference type="ARBA" id="ARBA00022741"/>
    </source>
</evidence>
<name>A0A1G6V7H2_9SPHI</name>
<dbReference type="NCBIfam" id="TIGR02779">
    <property type="entry name" value="NHEJ_ligase_lig"/>
    <property type="match status" value="1"/>
</dbReference>
<evidence type="ECO:0000256" key="1">
    <source>
        <dbReference type="ARBA" id="ARBA00001936"/>
    </source>
</evidence>
<keyword evidence="4" id="KW-0808">Transferase</keyword>
<evidence type="ECO:0000256" key="11">
    <source>
        <dbReference type="ARBA" id="ARBA00022839"/>
    </source>
</evidence>
<evidence type="ECO:0000256" key="6">
    <source>
        <dbReference type="ARBA" id="ARBA00022722"/>
    </source>
</evidence>
<dbReference type="CDD" id="cd07971">
    <property type="entry name" value="OBF_DNA_ligase_LigD"/>
    <property type="match status" value="1"/>
</dbReference>
<dbReference type="STRING" id="1391627.SAMN05216464_101867"/>
<dbReference type="PROSITE" id="PS00333">
    <property type="entry name" value="DNA_LIGASE_A2"/>
    <property type="match status" value="1"/>
</dbReference>
<dbReference type="GO" id="GO:0006310">
    <property type="term" value="P:DNA recombination"/>
    <property type="evidence" value="ECO:0007669"/>
    <property type="project" value="UniProtKB-KW"/>
</dbReference>
<dbReference type="EC" id="6.5.1.1" evidence="2"/>
<dbReference type="AlphaFoldDB" id="A0A1G6V7H2"/>
<dbReference type="GO" id="GO:0003910">
    <property type="term" value="F:DNA ligase (ATP) activity"/>
    <property type="evidence" value="ECO:0007669"/>
    <property type="project" value="UniProtKB-EC"/>
</dbReference>
<dbReference type="InterPro" id="IPR012340">
    <property type="entry name" value="NA-bd_OB-fold"/>
</dbReference>
<keyword evidence="16" id="KW-0234">DNA repair</keyword>
<keyword evidence="12" id="KW-0067">ATP-binding</keyword>
<evidence type="ECO:0000256" key="12">
    <source>
        <dbReference type="ARBA" id="ARBA00022840"/>
    </source>
</evidence>
<reference evidence="23 24" key="1">
    <citation type="submission" date="2016-10" db="EMBL/GenBank/DDBJ databases">
        <authorList>
            <person name="de Groot N.N."/>
        </authorList>
    </citation>
    <scope>NUCLEOTIDE SEQUENCE [LARGE SCALE GENOMIC DNA]</scope>
    <source>
        <strain evidence="23 24">47C3B</strain>
    </source>
</reference>
<evidence type="ECO:0000256" key="20">
    <source>
        <dbReference type="ARBA" id="ARBA00034003"/>
    </source>
</evidence>
<dbReference type="RefSeq" id="WP_091144866.1">
    <property type="nucleotide sequence ID" value="NZ_FNAI01000001.1"/>
</dbReference>
<keyword evidence="18" id="KW-0511">Multifunctional enzyme</keyword>
<comment type="catalytic activity">
    <reaction evidence="20">
        <text>ATP + (deoxyribonucleotide)n-3'-hydroxyl + 5'-phospho-(deoxyribonucleotide)m = (deoxyribonucleotide)n+m + AMP + diphosphate.</text>
        <dbReference type="EC" id="6.5.1.1"/>
    </reaction>
</comment>
<feature type="region of interest" description="Disordered" evidence="21">
    <location>
        <begin position="1"/>
        <end position="27"/>
    </location>
</feature>
<organism evidence="23 24">
    <name type="scientific">Mucilaginibacter pineti</name>
    <dbReference type="NCBI Taxonomy" id="1391627"/>
    <lineage>
        <taxon>Bacteria</taxon>
        <taxon>Pseudomonadati</taxon>
        <taxon>Bacteroidota</taxon>
        <taxon>Sphingobacteriia</taxon>
        <taxon>Sphingobacteriales</taxon>
        <taxon>Sphingobacteriaceae</taxon>
        <taxon>Mucilaginibacter</taxon>
    </lineage>
</organism>
<dbReference type="NCBIfam" id="TIGR02778">
    <property type="entry name" value="ligD_pol"/>
    <property type="match status" value="1"/>
</dbReference>
<evidence type="ECO:0000256" key="7">
    <source>
        <dbReference type="ARBA" id="ARBA00022723"/>
    </source>
</evidence>
<proteinExistence type="predicted"/>
<dbReference type="Pfam" id="PF04679">
    <property type="entry name" value="DNA_ligase_A_C"/>
    <property type="match status" value="1"/>
</dbReference>
<dbReference type="Gene3D" id="3.30.470.30">
    <property type="entry name" value="DNA ligase/mRNA capping enzyme"/>
    <property type="match status" value="1"/>
</dbReference>
<keyword evidence="24" id="KW-1185">Reference proteome</keyword>
<evidence type="ECO:0000256" key="17">
    <source>
        <dbReference type="ARBA" id="ARBA00023211"/>
    </source>
</evidence>
<dbReference type="GO" id="GO:0004527">
    <property type="term" value="F:exonuclease activity"/>
    <property type="evidence" value="ECO:0007669"/>
    <property type="project" value="UniProtKB-KW"/>
</dbReference>
<keyword evidence="3" id="KW-0436">Ligase</keyword>
<keyword evidence="14" id="KW-0238">DNA-binding</keyword>
<evidence type="ECO:0000256" key="14">
    <source>
        <dbReference type="ARBA" id="ARBA00023125"/>
    </source>
</evidence>
<comment type="cofactor">
    <cofactor evidence="1">
        <name>Mn(2+)</name>
        <dbReference type="ChEBI" id="CHEBI:29035"/>
    </cofactor>
</comment>
<dbReference type="GO" id="GO:0003677">
    <property type="term" value="F:DNA binding"/>
    <property type="evidence" value="ECO:0007669"/>
    <property type="project" value="UniProtKB-KW"/>
</dbReference>
<feature type="compositionally biased region" description="Basic and acidic residues" evidence="21">
    <location>
        <begin position="196"/>
        <end position="209"/>
    </location>
</feature>
<dbReference type="InterPro" id="IPR014143">
    <property type="entry name" value="NHEJ_ligase_prk"/>
</dbReference>
<evidence type="ECO:0000256" key="5">
    <source>
        <dbReference type="ARBA" id="ARBA00022695"/>
    </source>
</evidence>
<evidence type="ECO:0000256" key="9">
    <source>
        <dbReference type="ARBA" id="ARBA00022763"/>
    </source>
</evidence>
<keyword evidence="6" id="KW-0540">Nuclease</keyword>
<dbReference type="Pfam" id="PF01068">
    <property type="entry name" value="DNA_ligase_A_M"/>
    <property type="match status" value="1"/>
</dbReference>
<dbReference type="OrthoDB" id="9802472at2"/>
<keyword evidence="8" id="KW-0547">Nucleotide-binding</keyword>
<dbReference type="SUPFAM" id="SSF50249">
    <property type="entry name" value="Nucleic acid-binding proteins"/>
    <property type="match status" value="1"/>
</dbReference>
<dbReference type="InterPro" id="IPR052171">
    <property type="entry name" value="NHEJ_LigD"/>
</dbReference>
<dbReference type="InterPro" id="IPR012310">
    <property type="entry name" value="DNA_ligase_ATP-dep_cent"/>
</dbReference>
<dbReference type="Gene3D" id="3.90.920.10">
    <property type="entry name" value="DNA primase, PRIM domain"/>
    <property type="match status" value="1"/>
</dbReference>
<dbReference type="Pfam" id="PF13298">
    <property type="entry name" value="LigD_N"/>
    <property type="match status" value="1"/>
</dbReference>
<keyword evidence="9" id="KW-0227">DNA damage</keyword>
<dbReference type="PANTHER" id="PTHR42705:SF2">
    <property type="entry name" value="BIFUNCTIONAL NON-HOMOLOGOUS END JOINING PROTEIN LIGD"/>
    <property type="match status" value="1"/>
</dbReference>
<dbReference type="Gene3D" id="3.30.1490.70">
    <property type="match status" value="1"/>
</dbReference>
<dbReference type="InterPro" id="IPR014144">
    <property type="entry name" value="LigD_PE_domain"/>
</dbReference>
<evidence type="ECO:0000256" key="10">
    <source>
        <dbReference type="ARBA" id="ARBA00022801"/>
    </source>
</evidence>
<protein>
    <recommendedName>
        <fullName evidence="2">DNA ligase (ATP)</fullName>
        <ecNumber evidence="2">6.5.1.1</ecNumber>
    </recommendedName>
    <alternativeName>
        <fullName evidence="19">NHEJ DNA polymerase</fullName>
    </alternativeName>
</protein>
<evidence type="ECO:0000259" key="22">
    <source>
        <dbReference type="PROSITE" id="PS50160"/>
    </source>
</evidence>
<dbReference type="InterPro" id="IPR016059">
    <property type="entry name" value="DNA_ligase_ATP-dep_CS"/>
</dbReference>
<evidence type="ECO:0000313" key="24">
    <source>
        <dbReference type="Proteomes" id="UP000199072"/>
    </source>
</evidence>
<keyword evidence="10" id="KW-0378">Hydrolase</keyword>
<dbReference type="InterPro" id="IPR014145">
    <property type="entry name" value="LigD_pol_dom"/>
</dbReference>
<keyword evidence="17" id="KW-0464">Manganese</keyword>
<dbReference type="NCBIfam" id="TIGR02776">
    <property type="entry name" value="NHEJ_ligase_prk"/>
    <property type="match status" value="1"/>
</dbReference>
<dbReference type="GO" id="GO:0003887">
    <property type="term" value="F:DNA-directed DNA polymerase activity"/>
    <property type="evidence" value="ECO:0007669"/>
    <property type="project" value="UniProtKB-KW"/>
</dbReference>
<sequence length="905" mass="102888">MSLEKYAEKRDFTKTAEPKAGKSKDKNQLTFVIQKHDASRLHYDFRLEMDGVLKSWAVPKGPSTDPKTKRLAMMVEDHPYDYREFEGIIPQGEYGGGTVIVWDEGTYEPIEEIKGKKEQEKHLLQQLKSGSLKIKLHGEKLEGEFALVKTHGMGENAWLLIKHNDDFASKKDITKEDKSVLSGKTIENMEKTSDKVWHSGHEETVEKPKKAASKKKLTEPAEPAGELLETANTDVAALLKKAPKSKIPTGIKPMLATLVDEPFDDPDWVYEVKWDGYRALGFINKGEVELLSRNKKTFNEKFYPIHKLLQSWEMNAVIDGEILVLNDKGISNFGSLQNWRSEADGELVYYVFDLLWYDGKNLMHLPLIQRQAILKEVLPANDDRIRLSKVFTTSGTDFFSAAERMGLEGIIAKKASSTYTADLRSKEWLKIKVHKRQEVVIAGFTKNEDTAKQFSSLLLGVYEGKHLQYVGKVGTGFSDKVQKEMMAQFKPLIIKDSPFDTIPDVNKPSRFRPNPPKAKATWLKPNLVCEVAFSEVTSDGVFRHPSFQGMRVDKKASDVTREIAAPTDEVVTDKTKEEKEDKHAAAIKPPKGKERKTLLNPTDETQVRKICGHDLKFTHLSKIYWPEDKVTKRDMFNYYYQVAEYILPYLKDRPMSLNRFPGGIHGPSFYQKDVKGKAPDWVKTFPYTTSEEEHKEYLVGTDEASLLWMASLGCIEMNPWFSRVQSPDNPDYCVIDLDPDKNTFDQVIEAALEVKKVLDAINVPSFCKTSGSTGMHIYIPMDAKYTYDQSQMFARIIVNIVHKQLPDYTSLERMVANRKGKMYLDFLQNRPGATIAGPYSLRPKVGATVSMPLHWDEVKPGLTMKDFTIFNTIDRLKTEGDLFKGALGKAINLEKTIKKAQSIFE</sequence>
<dbReference type="GO" id="GO:0006281">
    <property type="term" value="P:DNA repair"/>
    <property type="evidence" value="ECO:0007669"/>
    <property type="project" value="UniProtKB-KW"/>
</dbReference>
<dbReference type="GO" id="GO:0005524">
    <property type="term" value="F:ATP binding"/>
    <property type="evidence" value="ECO:0007669"/>
    <property type="project" value="UniProtKB-KW"/>
</dbReference>
<dbReference type="EMBL" id="FNAI01000001">
    <property type="protein sequence ID" value="SDD48786.1"/>
    <property type="molecule type" value="Genomic_DNA"/>
</dbReference>
<keyword evidence="5" id="KW-0548">Nucleotidyltransferase</keyword>